<sequence length="212" mass="22863">MHPPQSSLVPTLLSLSILLTSSLAAPMPVPGEASSPDVTKLFNGLGHIFVLNSTSYASASLADSIGCLSSDGFVTASDCAVFSTVTTYPKTISSKVGGCSFGNQDMPTNDDSRYGGRQHAWSCNEDAKIVPEGERYYTINGFKHPFICNGNLNCYYDIPRAPSRKDGKDKVFVWQFAWGSEQMGITPGHLQVLWVWVPLGEKDGDGSSVKPF</sequence>
<dbReference type="Proteomes" id="UP001281003">
    <property type="component" value="Unassembled WGS sequence"/>
</dbReference>
<keyword evidence="1" id="KW-0732">Signal</keyword>
<gene>
    <name evidence="2" type="ORF">B0T20DRAFT_77600</name>
</gene>
<feature type="signal peptide" evidence="1">
    <location>
        <begin position="1"/>
        <end position="24"/>
    </location>
</feature>
<reference evidence="2" key="2">
    <citation type="submission" date="2023-07" db="EMBL/GenBank/DDBJ databases">
        <authorList>
            <consortium name="Lawrence Berkeley National Laboratory"/>
            <person name="Haridas S."/>
            <person name="Hensen N."/>
            <person name="Bonometti L."/>
            <person name="Westerberg I."/>
            <person name="Brannstrom I.O."/>
            <person name="Guillou S."/>
            <person name="Cros-Aarteil S."/>
            <person name="Calhoun S."/>
            <person name="Kuo A."/>
            <person name="Mondo S."/>
            <person name="Pangilinan J."/>
            <person name="Riley R."/>
            <person name="LaButti K."/>
            <person name="Andreopoulos B."/>
            <person name="Lipzen A."/>
            <person name="Chen C."/>
            <person name="Yanf M."/>
            <person name="Daum C."/>
            <person name="Ng V."/>
            <person name="Clum A."/>
            <person name="Steindorff A."/>
            <person name="Ohm R."/>
            <person name="Martin F."/>
            <person name="Silar P."/>
            <person name="Natvig D."/>
            <person name="Lalanne C."/>
            <person name="Gautier V."/>
            <person name="Ament-velasquez S.L."/>
            <person name="Kruys A."/>
            <person name="Hutchinson M.I."/>
            <person name="Powell A.J."/>
            <person name="Barry K."/>
            <person name="Miller A.N."/>
            <person name="Grigoriev I.V."/>
            <person name="Debuchy R."/>
            <person name="Gladieux P."/>
            <person name="Thoren M.H."/>
            <person name="Johannesson H."/>
        </authorList>
    </citation>
    <scope>NUCLEOTIDE SEQUENCE</scope>
    <source>
        <strain evidence="2">FGSC 1904</strain>
    </source>
</reference>
<evidence type="ECO:0000313" key="2">
    <source>
        <dbReference type="EMBL" id="KAK3391353.1"/>
    </source>
</evidence>
<name>A0AAE0P0V5_SORBR</name>
<protein>
    <submittedName>
        <fullName evidence="2">Uncharacterized protein</fullName>
    </submittedName>
</protein>
<dbReference type="EMBL" id="JAUTDP010000013">
    <property type="protein sequence ID" value="KAK3391353.1"/>
    <property type="molecule type" value="Genomic_DNA"/>
</dbReference>
<reference evidence="2" key="1">
    <citation type="journal article" date="2023" name="Mol. Phylogenet. Evol.">
        <title>Genome-scale phylogeny and comparative genomics of the fungal order Sordariales.</title>
        <authorList>
            <person name="Hensen N."/>
            <person name="Bonometti L."/>
            <person name="Westerberg I."/>
            <person name="Brannstrom I.O."/>
            <person name="Guillou S."/>
            <person name="Cros-Aarteil S."/>
            <person name="Calhoun S."/>
            <person name="Haridas S."/>
            <person name="Kuo A."/>
            <person name="Mondo S."/>
            <person name="Pangilinan J."/>
            <person name="Riley R."/>
            <person name="LaButti K."/>
            <person name="Andreopoulos B."/>
            <person name="Lipzen A."/>
            <person name="Chen C."/>
            <person name="Yan M."/>
            <person name="Daum C."/>
            <person name="Ng V."/>
            <person name="Clum A."/>
            <person name="Steindorff A."/>
            <person name="Ohm R.A."/>
            <person name="Martin F."/>
            <person name="Silar P."/>
            <person name="Natvig D.O."/>
            <person name="Lalanne C."/>
            <person name="Gautier V."/>
            <person name="Ament-Velasquez S.L."/>
            <person name="Kruys A."/>
            <person name="Hutchinson M.I."/>
            <person name="Powell A.J."/>
            <person name="Barry K."/>
            <person name="Miller A.N."/>
            <person name="Grigoriev I.V."/>
            <person name="Debuchy R."/>
            <person name="Gladieux P."/>
            <person name="Hiltunen Thoren M."/>
            <person name="Johannesson H."/>
        </authorList>
    </citation>
    <scope>NUCLEOTIDE SEQUENCE</scope>
    <source>
        <strain evidence="2">FGSC 1904</strain>
    </source>
</reference>
<accession>A0AAE0P0V5</accession>
<comment type="caution">
    <text evidence="2">The sequence shown here is derived from an EMBL/GenBank/DDBJ whole genome shotgun (WGS) entry which is preliminary data.</text>
</comment>
<dbReference type="AlphaFoldDB" id="A0AAE0P0V5"/>
<keyword evidence="3" id="KW-1185">Reference proteome</keyword>
<feature type="chain" id="PRO_5042192863" evidence="1">
    <location>
        <begin position="25"/>
        <end position="212"/>
    </location>
</feature>
<organism evidence="2 3">
    <name type="scientific">Sordaria brevicollis</name>
    <dbReference type="NCBI Taxonomy" id="83679"/>
    <lineage>
        <taxon>Eukaryota</taxon>
        <taxon>Fungi</taxon>
        <taxon>Dikarya</taxon>
        <taxon>Ascomycota</taxon>
        <taxon>Pezizomycotina</taxon>
        <taxon>Sordariomycetes</taxon>
        <taxon>Sordariomycetidae</taxon>
        <taxon>Sordariales</taxon>
        <taxon>Sordariaceae</taxon>
        <taxon>Sordaria</taxon>
    </lineage>
</organism>
<proteinExistence type="predicted"/>
<evidence type="ECO:0000256" key="1">
    <source>
        <dbReference type="SAM" id="SignalP"/>
    </source>
</evidence>
<evidence type="ECO:0000313" key="3">
    <source>
        <dbReference type="Proteomes" id="UP001281003"/>
    </source>
</evidence>